<protein>
    <recommendedName>
        <fullName evidence="1">Sacsin/Nov domain-containing protein</fullName>
    </recommendedName>
</protein>
<keyword evidence="3" id="KW-1185">Reference proteome</keyword>
<sequence>MAEDVLEPEFEGIIRNTLIEDLSKILYTYSNDGEILKELIQNAEDAGADKIAILYDERNSNLNAKRIKQDLSYSKYFEGPALIVYNNEEFSEADWKGIRRIGTSIKKLDPSKVGRFGLGFKSVFHITATPEMVVQFAKEIAEKGLNLLSGETSGKSKLLGNHLFNREELLDELKCTPLRDVKYVRFIEPFQLDLTDQLSRIHKQYQNRVLVSFEDCTLYGDDILPLVWTSAYVLPDYVSCNSEKTKEALTLLGVDVLPKIEVVVQNLKTVAVSVQDKCSNDSEFVTEDKALFLKDLFFKHYICLQKSDITNTCLLDLKTTPIVFFNEEKVCLLCEQVVLLLQDHEIIQPYLMRIPTDYMYCANLFRKLGALETTSSFHFADVLLCLHRDSLDGNSQPSILGPNEKKIFLFLLFKTCFQNHI</sequence>
<proteinExistence type="predicted"/>
<dbReference type="PANTHER" id="PTHR46919:SF2">
    <property type="entry name" value="SACSIN"/>
    <property type="match status" value="1"/>
</dbReference>
<dbReference type="EMBL" id="CACVKT020003817">
    <property type="protein sequence ID" value="CAC5385934.1"/>
    <property type="molecule type" value="Genomic_DNA"/>
</dbReference>
<feature type="domain" description="Sacsin/Nov" evidence="1">
    <location>
        <begin position="17"/>
        <end position="134"/>
    </location>
</feature>
<dbReference type="PANTHER" id="PTHR46919">
    <property type="entry name" value="ZINC FINGER, C3HC4 TYPE (RING FINGER) FAMILY PROTEIN"/>
    <property type="match status" value="1"/>
</dbReference>
<name>A0A6J8BST4_MYTCO</name>
<dbReference type="Proteomes" id="UP000507470">
    <property type="component" value="Unassembled WGS sequence"/>
</dbReference>
<dbReference type="SUPFAM" id="SSF55874">
    <property type="entry name" value="ATPase domain of HSP90 chaperone/DNA topoisomerase II/histidine kinase"/>
    <property type="match status" value="1"/>
</dbReference>
<dbReference type="Gene3D" id="3.30.565.10">
    <property type="entry name" value="Histidine kinase-like ATPase, C-terminal domain"/>
    <property type="match status" value="1"/>
</dbReference>
<organism evidence="2 3">
    <name type="scientific">Mytilus coruscus</name>
    <name type="common">Sea mussel</name>
    <dbReference type="NCBI Taxonomy" id="42192"/>
    <lineage>
        <taxon>Eukaryota</taxon>
        <taxon>Metazoa</taxon>
        <taxon>Spiralia</taxon>
        <taxon>Lophotrochozoa</taxon>
        <taxon>Mollusca</taxon>
        <taxon>Bivalvia</taxon>
        <taxon>Autobranchia</taxon>
        <taxon>Pteriomorphia</taxon>
        <taxon>Mytilida</taxon>
        <taxon>Mytiloidea</taxon>
        <taxon>Mytilidae</taxon>
        <taxon>Mytilinae</taxon>
        <taxon>Mytilus</taxon>
    </lineage>
</organism>
<dbReference type="Pfam" id="PF25794">
    <property type="entry name" value="SACS"/>
    <property type="match status" value="1"/>
</dbReference>
<evidence type="ECO:0000313" key="2">
    <source>
        <dbReference type="EMBL" id="CAC5385934.1"/>
    </source>
</evidence>
<gene>
    <name evidence="2" type="ORF">MCOR_21431</name>
</gene>
<accession>A0A6J8BST4</accession>
<dbReference type="InterPro" id="IPR036890">
    <property type="entry name" value="HATPase_C_sf"/>
</dbReference>
<reference evidence="2 3" key="1">
    <citation type="submission" date="2020-06" db="EMBL/GenBank/DDBJ databases">
        <authorList>
            <person name="Li R."/>
            <person name="Bekaert M."/>
        </authorList>
    </citation>
    <scope>NUCLEOTIDE SEQUENCE [LARGE SCALE GENOMIC DNA]</scope>
    <source>
        <strain evidence="3">wild</strain>
    </source>
</reference>
<evidence type="ECO:0000259" key="1">
    <source>
        <dbReference type="Pfam" id="PF25794"/>
    </source>
</evidence>
<dbReference type="NCBIfam" id="NF047352">
    <property type="entry name" value="P_loop_sacsin"/>
    <property type="match status" value="1"/>
</dbReference>
<evidence type="ECO:0000313" key="3">
    <source>
        <dbReference type="Proteomes" id="UP000507470"/>
    </source>
</evidence>
<dbReference type="InterPro" id="IPR058210">
    <property type="entry name" value="SACS/Nov_dom"/>
</dbReference>
<dbReference type="AlphaFoldDB" id="A0A6J8BST4"/>
<dbReference type="OrthoDB" id="6140196at2759"/>